<evidence type="ECO:0000313" key="3">
    <source>
        <dbReference type="EMBL" id="PFH35260.1"/>
    </source>
</evidence>
<accession>A0A2A9MIN1</accession>
<dbReference type="InterPro" id="IPR036755">
    <property type="entry name" value="SRS_dom_sf"/>
</dbReference>
<feature type="domain" description="SRS" evidence="2">
    <location>
        <begin position="69"/>
        <end position="182"/>
    </location>
</feature>
<dbReference type="AlphaFoldDB" id="A0A2A9MIN1"/>
<evidence type="ECO:0000259" key="2">
    <source>
        <dbReference type="Pfam" id="PF04092"/>
    </source>
</evidence>
<reference evidence="3 4" key="1">
    <citation type="submission" date="2017-09" db="EMBL/GenBank/DDBJ databases">
        <title>Genome sequencing of Besnoitia besnoiti strain Bb-Ger1.</title>
        <authorList>
            <person name="Schares G."/>
            <person name="Venepally P."/>
            <person name="Lorenzi H.A."/>
        </authorList>
    </citation>
    <scope>NUCLEOTIDE SEQUENCE [LARGE SCALE GENOMIC DNA]</scope>
    <source>
        <strain evidence="3 4">Bb-Ger1</strain>
    </source>
</reference>
<evidence type="ECO:0000256" key="1">
    <source>
        <dbReference type="SAM" id="SignalP"/>
    </source>
</evidence>
<dbReference type="GO" id="GO:0016020">
    <property type="term" value="C:membrane"/>
    <property type="evidence" value="ECO:0007669"/>
    <property type="project" value="InterPro"/>
</dbReference>
<gene>
    <name evidence="3" type="ORF">BESB_061470</name>
</gene>
<feature type="chain" id="PRO_5012789684" evidence="1">
    <location>
        <begin position="32"/>
        <end position="361"/>
    </location>
</feature>
<dbReference type="Pfam" id="PF04092">
    <property type="entry name" value="SAG"/>
    <property type="match status" value="2"/>
</dbReference>
<keyword evidence="4" id="KW-1185">Reference proteome</keyword>
<feature type="signal peptide" evidence="1">
    <location>
        <begin position="1"/>
        <end position="31"/>
    </location>
</feature>
<dbReference type="Gene3D" id="2.60.40.1320">
    <property type="entry name" value="SRS domain"/>
    <property type="match status" value="2"/>
</dbReference>
<evidence type="ECO:0000313" key="4">
    <source>
        <dbReference type="Proteomes" id="UP000224006"/>
    </source>
</evidence>
<dbReference type="KEGG" id="bbes:BESB_061470"/>
<dbReference type="PROSITE" id="PS51257">
    <property type="entry name" value="PROKAR_LIPOPROTEIN"/>
    <property type="match status" value="1"/>
</dbReference>
<dbReference type="VEuPathDB" id="ToxoDB:BESB_061470"/>
<organism evidence="3 4">
    <name type="scientific">Besnoitia besnoiti</name>
    <name type="common">Apicomplexan protozoan</name>
    <dbReference type="NCBI Taxonomy" id="94643"/>
    <lineage>
        <taxon>Eukaryota</taxon>
        <taxon>Sar</taxon>
        <taxon>Alveolata</taxon>
        <taxon>Apicomplexa</taxon>
        <taxon>Conoidasida</taxon>
        <taxon>Coccidia</taxon>
        <taxon>Eucoccidiorida</taxon>
        <taxon>Eimeriorina</taxon>
        <taxon>Sarcocystidae</taxon>
        <taxon>Besnoitia</taxon>
    </lineage>
</organism>
<dbReference type="SUPFAM" id="SSF74877">
    <property type="entry name" value="Major surface antigen p30, SAG1"/>
    <property type="match status" value="2"/>
</dbReference>
<dbReference type="InterPro" id="IPR028352">
    <property type="entry name" value="Surface_antig_SAG1"/>
</dbReference>
<dbReference type="PRINTS" id="PR01801">
    <property type="entry name" value="SURFCEANTIGN"/>
</dbReference>
<dbReference type="EMBL" id="NWUJ01000005">
    <property type="protein sequence ID" value="PFH35260.1"/>
    <property type="molecule type" value="Genomic_DNA"/>
</dbReference>
<protein>
    <submittedName>
        <fullName evidence="3">SAG-related sequence</fullName>
    </submittedName>
</protein>
<dbReference type="GeneID" id="40311075"/>
<proteinExistence type="predicted"/>
<dbReference type="InterPro" id="IPR007226">
    <property type="entry name" value="SRS_dom"/>
</dbReference>
<comment type="caution">
    <text evidence="3">The sequence shown here is derived from an EMBL/GenBank/DDBJ whole genome shotgun (WGS) entry which is preliminary data.</text>
</comment>
<dbReference type="RefSeq" id="XP_029219269.1">
    <property type="nucleotide sequence ID" value="XM_029364561.1"/>
</dbReference>
<name>A0A2A9MIN1_BESBE</name>
<keyword evidence="1" id="KW-0732">Signal</keyword>
<feature type="domain" description="SRS" evidence="2">
    <location>
        <begin position="195"/>
        <end position="330"/>
    </location>
</feature>
<dbReference type="Proteomes" id="UP000224006">
    <property type="component" value="Chromosome V"/>
</dbReference>
<dbReference type="OrthoDB" id="333190at2759"/>
<sequence length="361" mass="38378">MQRRISHPKMVRSTVASLCVLLLIACTSLESYGVADETAVQPDCEVNGHTTACICKQNPSGPVAVSEDPVPVATLSESTNVISVECQDSLSFVPSKKDNICLGKVSVENLKACQNAVTQSKSVTSTISELLTPTPPVDDVKWISSDNHHYSLTVPRTNFPFTDKAFFVGCQNNNQKHCVVPLMVKARKSVLEDKVLKCAYGTDSNTPVPELTLDPTSNSLTVDCGEDGTMPLTGELPTVYYCKDSATDACDPVKDVTEILPGFAKEWWTPVNGLETTAKLTVPEGGFPVEPKTIVLGCTLKESGPKADQEQTADAESLTGTVPTCRVKVTLSAHASGSSLMAVPMSGLALAFAPCVVALLL</sequence>